<dbReference type="InterPro" id="IPR002840">
    <property type="entry name" value="PMDh-S-like_dom"/>
</dbReference>
<feature type="domain" description="Phosphomevalonate dehydratase large subunit-like" evidence="4">
    <location>
        <begin position="161"/>
        <end position="560"/>
    </location>
</feature>
<gene>
    <name evidence="5" type="ORF">EZJ58_1010</name>
</gene>
<feature type="domain" description="Phosphomevalonate dehydratase small subunit-like" evidence="3">
    <location>
        <begin position="28"/>
        <end position="109"/>
    </location>
</feature>
<evidence type="ECO:0000313" key="5">
    <source>
        <dbReference type="EMBL" id="TCL02970.1"/>
    </source>
</evidence>
<dbReference type="SUPFAM" id="SSF52016">
    <property type="entry name" value="LeuD/IlvD-like"/>
    <property type="match status" value="1"/>
</dbReference>
<keyword evidence="2" id="KW-0456">Lyase</keyword>
<evidence type="ECO:0000256" key="1">
    <source>
        <dbReference type="ARBA" id="ARBA00023004"/>
    </source>
</evidence>
<dbReference type="InterPro" id="IPR012047">
    <property type="entry name" value="AcnX"/>
</dbReference>
<dbReference type="Proteomes" id="UP000294555">
    <property type="component" value="Unassembled WGS sequence"/>
</dbReference>
<dbReference type="RefSeq" id="WP_132921876.1">
    <property type="nucleotide sequence ID" value="NZ_SJOI01000001.1"/>
</dbReference>
<evidence type="ECO:0000313" key="6">
    <source>
        <dbReference type="Proteomes" id="UP000294555"/>
    </source>
</evidence>
<sequence length="618" mass="65258">MITTMTARGRFLITGSARGEVLFSHTGLSFWGGVDGASGDIIDHHHPLHGRSLAGKALAIPSGRGSCTGSSVLLELILNGHGPAALLLSQADDILALGVLVARQLFARDLPVIALDQDTFGKLAGCLRVDIGDDRLRAFCQDGQCCLDVPLTRPETGLFVLSGEDCAMLAGDQGESVRQAMEIVVYMARLQQAAGLISVSQVHIDGCIYTGSASLAFARQWLDWGARVRVPTTLNAVSVDCRRWRELDIDPAEGEPASQLAQAYLQLGATGSFTCAPYLLSGAPRAGEHIAWSESNAVAFANSVLAARTQKYPDFLDLCIALTGRAPLCGPHLDASRRAEVQIDVPLPAEADDSLYPLLGHMAGELSPNHIPVICGLEHSGMSRDDLKAFSAAFATTSAAPMFHIAGVTPEATVPADALGGRPPLRHYRLTPADLLSAWQTLNTAVDSGVQLVALGNPHLSLTEYARLAQLCRDGERHPDVALVLTSGREVHRQAEQAGYVATLEAFGARCINDTCWCMLRRPVVPAHADTLMTNSGKYAHYAPGLVDCRVHFASLADCIAAARQGYADISPPRWLMPPADALGGTADDMVHGAANGTAKASTDGAITGTTGGSQTDV</sequence>
<dbReference type="OrthoDB" id="1550274at2"/>
<keyword evidence="1" id="KW-0408">Iron</keyword>
<accession>A0A4R1NFS2</accession>
<dbReference type="Gene3D" id="3.50.30.10">
    <property type="entry name" value="Phosphohistidine domain"/>
    <property type="match status" value="1"/>
</dbReference>
<evidence type="ECO:0000259" key="4">
    <source>
        <dbReference type="Pfam" id="PF04412"/>
    </source>
</evidence>
<protein>
    <submittedName>
        <fullName evidence="5">Putative aconitase subunit 1</fullName>
    </submittedName>
</protein>
<dbReference type="InterPro" id="IPR007506">
    <property type="entry name" value="PMDh-L-like_dom"/>
</dbReference>
<reference evidence="5 6" key="1">
    <citation type="submission" date="2019-02" db="EMBL/GenBank/DDBJ databases">
        <title>Investigation of anaerobic lignin degradation for improved lignocellulosic biofuels.</title>
        <authorList>
            <person name="Deangelis K."/>
        </authorList>
    </citation>
    <scope>NUCLEOTIDE SEQUENCE [LARGE SCALE GENOMIC DNA]</scope>
    <source>
        <strain evidence="5 6">159R</strain>
    </source>
</reference>
<organism evidence="5 6">
    <name type="scientific">Sodalis ligni</name>
    <dbReference type="NCBI Taxonomy" id="2697027"/>
    <lineage>
        <taxon>Bacteria</taxon>
        <taxon>Pseudomonadati</taxon>
        <taxon>Pseudomonadota</taxon>
        <taxon>Gammaproteobacteria</taxon>
        <taxon>Enterobacterales</taxon>
        <taxon>Bruguierivoracaceae</taxon>
        <taxon>Sodalis</taxon>
    </lineage>
</organism>
<keyword evidence="6" id="KW-1185">Reference proteome</keyword>
<dbReference type="GO" id="GO:0016829">
    <property type="term" value="F:lyase activity"/>
    <property type="evidence" value="ECO:0007669"/>
    <property type="project" value="UniProtKB-KW"/>
</dbReference>
<evidence type="ECO:0000256" key="2">
    <source>
        <dbReference type="ARBA" id="ARBA00023239"/>
    </source>
</evidence>
<dbReference type="CDD" id="cd01356">
    <property type="entry name" value="AcnX_swivel"/>
    <property type="match status" value="1"/>
</dbReference>
<dbReference type="PANTHER" id="PTHR36577">
    <property type="entry name" value="DUF521 DOMAIN PROTEIN (AFU_ORTHOLOGUE AFUA_6G00490)"/>
    <property type="match status" value="1"/>
</dbReference>
<proteinExistence type="predicted"/>
<evidence type="ECO:0000259" key="3">
    <source>
        <dbReference type="Pfam" id="PF01989"/>
    </source>
</evidence>
<dbReference type="CDD" id="cd01355">
    <property type="entry name" value="AcnX"/>
    <property type="match status" value="1"/>
</dbReference>
<dbReference type="AlphaFoldDB" id="A0A4R1NFS2"/>
<comment type="caution">
    <text evidence="5">The sequence shown here is derived from an EMBL/GenBank/DDBJ whole genome shotgun (WGS) entry which is preliminary data.</text>
</comment>
<dbReference type="PIRSF" id="PIRSF036630">
    <property type="entry name" value="UCP036630"/>
    <property type="match status" value="1"/>
</dbReference>
<dbReference type="PANTHER" id="PTHR36577:SF3">
    <property type="entry name" value="DUF521 DOMAIN PROTEIN (AFU_ORTHOLOGUE AFUA_6G00490)"/>
    <property type="match status" value="1"/>
</dbReference>
<dbReference type="Pfam" id="PF04412">
    <property type="entry name" value="AcnX"/>
    <property type="match status" value="1"/>
</dbReference>
<dbReference type="Pfam" id="PF01989">
    <property type="entry name" value="AcnX_swivel_put"/>
    <property type="match status" value="1"/>
</dbReference>
<dbReference type="EMBL" id="SJOI01000001">
    <property type="protein sequence ID" value="TCL02970.1"/>
    <property type="molecule type" value="Genomic_DNA"/>
</dbReference>
<name>A0A4R1NFS2_9GAMM</name>